<name>A0A2N3N110_9PEZI</name>
<dbReference type="EMBL" id="NLAX01001139">
    <property type="protein sequence ID" value="PKS06105.1"/>
    <property type="molecule type" value="Genomic_DNA"/>
</dbReference>
<dbReference type="OrthoDB" id="4756206at2759"/>
<dbReference type="GO" id="GO:0005576">
    <property type="term" value="C:extracellular region"/>
    <property type="evidence" value="ECO:0007669"/>
    <property type="project" value="UniProtKB-SubCell"/>
</dbReference>
<dbReference type="InterPro" id="IPR009939">
    <property type="entry name" value="Chitosanase_fungal"/>
</dbReference>
<dbReference type="InParanoid" id="A0A2N3N110"/>
<comment type="subcellular location">
    <subcellularLocation>
        <location evidence="2 10">Secreted</location>
    </subcellularLocation>
</comment>
<accession>A0A2N3N110</accession>
<evidence type="ECO:0000256" key="3">
    <source>
        <dbReference type="ARBA" id="ARBA00007799"/>
    </source>
</evidence>
<dbReference type="Pfam" id="PF07335">
    <property type="entry name" value="Glyco_hydro_75"/>
    <property type="match status" value="1"/>
</dbReference>
<dbReference type="VEuPathDB" id="FungiDB:jhhlp_007939"/>
<reference evidence="11 12" key="1">
    <citation type="journal article" date="2017" name="G3 (Bethesda)">
        <title>First Draft Genome Sequence of the Pathogenic Fungus Lomentospora prolificans (Formerly Scedosporium prolificans).</title>
        <authorList>
            <person name="Luo R."/>
            <person name="Zimin A."/>
            <person name="Workman R."/>
            <person name="Fan Y."/>
            <person name="Pertea G."/>
            <person name="Grossman N."/>
            <person name="Wear M.P."/>
            <person name="Jia B."/>
            <person name="Miller H."/>
            <person name="Casadevall A."/>
            <person name="Timp W."/>
            <person name="Zhang S.X."/>
            <person name="Salzberg S.L."/>
        </authorList>
    </citation>
    <scope>NUCLEOTIDE SEQUENCE [LARGE SCALE GENOMIC DNA]</scope>
    <source>
        <strain evidence="11 12">JHH-5317</strain>
    </source>
</reference>
<keyword evidence="7" id="KW-0119">Carbohydrate metabolism</keyword>
<keyword evidence="5 10" id="KW-0732">Signal</keyword>
<evidence type="ECO:0000256" key="7">
    <source>
        <dbReference type="ARBA" id="ARBA00023277"/>
    </source>
</evidence>
<keyword evidence="6 10" id="KW-0378">Hydrolase</keyword>
<evidence type="ECO:0000256" key="9">
    <source>
        <dbReference type="ARBA" id="ARBA00023326"/>
    </source>
</evidence>
<evidence type="ECO:0000256" key="5">
    <source>
        <dbReference type="ARBA" id="ARBA00022729"/>
    </source>
</evidence>
<dbReference type="PANTHER" id="PTHR42061:SF6">
    <property type="entry name" value="ENDO-CHITOSANASE"/>
    <property type="match status" value="1"/>
</dbReference>
<comment type="catalytic activity">
    <reaction evidence="1 10">
        <text>Endohydrolysis of beta-(1-&gt;4)-linkages between D-glucosamine residues in a partly acetylated chitosan.</text>
        <dbReference type="EC" id="3.2.1.132"/>
    </reaction>
</comment>
<dbReference type="GO" id="GO:0000272">
    <property type="term" value="P:polysaccharide catabolic process"/>
    <property type="evidence" value="ECO:0007669"/>
    <property type="project" value="UniProtKB-KW"/>
</dbReference>
<feature type="signal peptide" evidence="10">
    <location>
        <begin position="1"/>
        <end position="19"/>
    </location>
</feature>
<organism evidence="11 12">
    <name type="scientific">Lomentospora prolificans</name>
    <dbReference type="NCBI Taxonomy" id="41688"/>
    <lineage>
        <taxon>Eukaryota</taxon>
        <taxon>Fungi</taxon>
        <taxon>Dikarya</taxon>
        <taxon>Ascomycota</taxon>
        <taxon>Pezizomycotina</taxon>
        <taxon>Sordariomycetes</taxon>
        <taxon>Hypocreomycetidae</taxon>
        <taxon>Microascales</taxon>
        <taxon>Microascaceae</taxon>
        <taxon>Lomentospora</taxon>
    </lineage>
</organism>
<evidence type="ECO:0000313" key="11">
    <source>
        <dbReference type="EMBL" id="PKS06105.1"/>
    </source>
</evidence>
<evidence type="ECO:0000256" key="4">
    <source>
        <dbReference type="ARBA" id="ARBA00022525"/>
    </source>
</evidence>
<evidence type="ECO:0000256" key="8">
    <source>
        <dbReference type="ARBA" id="ARBA00023295"/>
    </source>
</evidence>
<evidence type="ECO:0000256" key="6">
    <source>
        <dbReference type="ARBA" id="ARBA00022801"/>
    </source>
</evidence>
<keyword evidence="4" id="KW-0964">Secreted</keyword>
<feature type="chain" id="PRO_5014489661" description="Endo-chitosanase" evidence="10">
    <location>
        <begin position="20"/>
        <end position="289"/>
    </location>
</feature>
<comment type="caution">
    <text evidence="11">The sequence shown here is derived from an EMBL/GenBank/DDBJ whole genome shotgun (WGS) entry which is preliminary data.</text>
</comment>
<comment type="function">
    <text evidence="10">Chitosanase catalyzing the endo-type cleavage of chitosan, the deacylated form of chitin. Chitosanase may be crucial in the degradation of the deacetylated portion of chitin in the fungal cell wall.</text>
</comment>
<keyword evidence="9 10" id="KW-0624">Polysaccharide degradation</keyword>
<evidence type="ECO:0000256" key="2">
    <source>
        <dbReference type="ARBA" id="ARBA00004613"/>
    </source>
</evidence>
<dbReference type="GO" id="GO:0016977">
    <property type="term" value="F:chitosanase activity"/>
    <property type="evidence" value="ECO:0007669"/>
    <property type="project" value="UniProtKB-EC"/>
</dbReference>
<evidence type="ECO:0000256" key="1">
    <source>
        <dbReference type="ARBA" id="ARBA00000405"/>
    </source>
</evidence>
<dbReference type="AlphaFoldDB" id="A0A2N3N110"/>
<protein>
    <recommendedName>
        <fullName evidence="10">Endo-chitosanase</fullName>
        <ecNumber evidence="10">3.2.1.132</ecNumber>
    </recommendedName>
</protein>
<dbReference type="Proteomes" id="UP000233524">
    <property type="component" value="Unassembled WGS sequence"/>
</dbReference>
<evidence type="ECO:0000256" key="10">
    <source>
        <dbReference type="RuleBase" id="RU361208"/>
    </source>
</evidence>
<dbReference type="PANTHER" id="PTHR42061">
    <property type="entry name" value="ENDO-CHITOSANASE"/>
    <property type="match status" value="1"/>
</dbReference>
<dbReference type="EC" id="3.2.1.132" evidence="10"/>
<proteinExistence type="inferred from homology"/>
<comment type="similarity">
    <text evidence="3 10">Belongs to the glycosyl hydrolase 75 family.</text>
</comment>
<dbReference type="STRING" id="41688.A0A2N3N110"/>
<keyword evidence="8 10" id="KW-0326">Glycosidase</keyword>
<sequence>MMAPLLLLATLLLAASSLARDVPDNVRNLYDSIREKGMCSIELAGGFYSSDDGPNTFSYCGDHLEDYKIVYIQGTGGVLANMDVDCDGAQGGPANDGRCASSRDTQAVSSFQSTVASYGRGIRDLDANIHPYIVFGNEGSKPGWKTFDPQEVGIQPLSLMAVVCGDKLIYGVWGDTNGDDGPHPMVGEAAISVATECFGTEISGDSGYDQDDVLYIAFVGQDAVPGAKGANWTAADYQTFSDSIRELGDKLIDRIGINDDESVGSVVMSRGRSALLPLAVTLAAGWLVM</sequence>
<evidence type="ECO:0000313" key="12">
    <source>
        <dbReference type="Proteomes" id="UP000233524"/>
    </source>
</evidence>
<gene>
    <name evidence="11" type="ORF">jhhlp_007939</name>
</gene>
<keyword evidence="12" id="KW-1185">Reference proteome</keyword>